<keyword evidence="2" id="KW-0378">Hydrolase</keyword>
<dbReference type="GO" id="GO:0004386">
    <property type="term" value="F:helicase activity"/>
    <property type="evidence" value="ECO:0007669"/>
    <property type="project" value="UniProtKB-KW"/>
</dbReference>
<sequence>MTSKTPVRVAEDIDESILNYAEIKALATGNPLIKEKMDLDMEVNKLTLLESNYKSNLYHLEDKILKYYPKVIENTEKEIVNLEKDIQKSKENPKDKENFVGITIGNRQIMDKKEAGEALLKSIKSSMTDVSEKIGKYREFNIYSYFDSYAKEFKGFLQNETKHYLDFGTSESGNITRMDNVLDELSSKLDIQKKNLERFKDELEKSKEEVQKPFEQVAVLAEKRQRLNEVNKLIEMEMRNKNNIIEKERIEKLDMVK</sequence>
<dbReference type="EMBL" id="AP019840">
    <property type="protein sequence ID" value="BBM52366.1"/>
    <property type="molecule type" value="Genomic_DNA"/>
</dbReference>
<dbReference type="STRING" id="1122173.GCA_000482505_00436"/>
<keyword evidence="1" id="KW-0175">Coiled coil</keyword>
<keyword evidence="2" id="KW-0347">Helicase</keyword>
<gene>
    <name evidence="2" type="ORF">JMUB3870_1354</name>
    <name evidence="3" type="ORF">JMUB3935_1344</name>
</gene>
<evidence type="ECO:0000313" key="5">
    <source>
        <dbReference type="Proteomes" id="UP000422644"/>
    </source>
</evidence>
<evidence type="ECO:0000256" key="1">
    <source>
        <dbReference type="SAM" id="Coils"/>
    </source>
</evidence>
<keyword evidence="2" id="KW-0547">Nucleotide-binding</keyword>
<dbReference type="Proteomes" id="UP000321378">
    <property type="component" value="Chromosome"/>
</dbReference>
<keyword evidence="2" id="KW-0067">ATP-binding</keyword>
<dbReference type="OrthoDB" id="9815272at2"/>
<proteinExistence type="predicted"/>
<dbReference type="RefSeq" id="WP_051354353.1">
    <property type="nucleotide sequence ID" value="NZ_AP019831.1"/>
</dbReference>
<evidence type="ECO:0000313" key="4">
    <source>
        <dbReference type="Proteomes" id="UP000321378"/>
    </source>
</evidence>
<dbReference type="EMBL" id="AP019831">
    <property type="protein sequence ID" value="BBM45236.1"/>
    <property type="molecule type" value="Genomic_DNA"/>
</dbReference>
<accession>A0A510K0W9</accession>
<feature type="coiled-coil region" evidence="1">
    <location>
        <begin position="182"/>
        <end position="240"/>
    </location>
</feature>
<organism evidence="2 5">
    <name type="scientific">Leptotrichia trevisanii</name>
    <dbReference type="NCBI Taxonomy" id="109328"/>
    <lineage>
        <taxon>Bacteria</taxon>
        <taxon>Fusobacteriati</taxon>
        <taxon>Fusobacteriota</taxon>
        <taxon>Fusobacteriia</taxon>
        <taxon>Fusobacteriales</taxon>
        <taxon>Leptotrichiaceae</taxon>
        <taxon>Leptotrichia</taxon>
    </lineage>
</organism>
<evidence type="ECO:0000313" key="2">
    <source>
        <dbReference type="EMBL" id="BBM45236.1"/>
    </source>
</evidence>
<keyword evidence="5" id="KW-1185">Reference proteome</keyword>
<evidence type="ECO:0000313" key="3">
    <source>
        <dbReference type="EMBL" id="BBM52366.1"/>
    </source>
</evidence>
<reference evidence="2 5" key="1">
    <citation type="submission" date="2019-07" db="EMBL/GenBank/DDBJ databases">
        <title>Complete Genome Sequence of Leptotrichia trevisanii Strain JMUB3870.</title>
        <authorList>
            <person name="Watanabe S."/>
            <person name="Cui L."/>
        </authorList>
    </citation>
    <scope>NUCLEOTIDE SEQUENCE [LARGE SCALE GENOMIC DNA]</scope>
    <source>
        <strain evidence="2 5">JMUB3870</strain>
    </source>
</reference>
<dbReference type="AlphaFoldDB" id="A0A510K0W9"/>
<dbReference type="Proteomes" id="UP000422644">
    <property type="component" value="Chromosome"/>
</dbReference>
<name>A0A510K0W9_9FUSO</name>
<protein>
    <submittedName>
        <fullName evidence="2">Helicase</fullName>
    </submittedName>
</protein>
<reference evidence="3 4" key="2">
    <citation type="submission" date="2019-07" db="EMBL/GenBank/DDBJ databases">
        <title>Complete Genome Sequence of Leptotrichia trevisanii Strain JMUB3935.</title>
        <authorList>
            <person name="Watanabe S."/>
            <person name="Cui L."/>
        </authorList>
    </citation>
    <scope>NUCLEOTIDE SEQUENCE [LARGE SCALE GENOMIC DNA]</scope>
    <source>
        <strain evidence="3 4">JMUB3935</strain>
    </source>
</reference>